<reference evidence="1 2" key="1">
    <citation type="submission" date="2021-06" db="EMBL/GenBank/DDBJ databases">
        <title>Caerostris extrusa draft genome.</title>
        <authorList>
            <person name="Kono N."/>
            <person name="Arakawa K."/>
        </authorList>
    </citation>
    <scope>NUCLEOTIDE SEQUENCE [LARGE SCALE GENOMIC DNA]</scope>
</reference>
<protein>
    <submittedName>
        <fullName evidence="1">Uncharacterized protein</fullName>
    </submittedName>
</protein>
<comment type="caution">
    <text evidence="1">The sequence shown here is derived from an EMBL/GenBank/DDBJ whole genome shotgun (WGS) entry which is preliminary data.</text>
</comment>
<dbReference type="AlphaFoldDB" id="A0AAV4XKB9"/>
<evidence type="ECO:0000313" key="2">
    <source>
        <dbReference type="Proteomes" id="UP001054945"/>
    </source>
</evidence>
<dbReference type="Proteomes" id="UP001054945">
    <property type="component" value="Unassembled WGS sequence"/>
</dbReference>
<evidence type="ECO:0000313" key="1">
    <source>
        <dbReference type="EMBL" id="GIY95547.1"/>
    </source>
</evidence>
<organism evidence="1 2">
    <name type="scientific">Caerostris extrusa</name>
    <name type="common">Bark spider</name>
    <name type="synonym">Caerostris bankana</name>
    <dbReference type="NCBI Taxonomy" id="172846"/>
    <lineage>
        <taxon>Eukaryota</taxon>
        <taxon>Metazoa</taxon>
        <taxon>Ecdysozoa</taxon>
        <taxon>Arthropoda</taxon>
        <taxon>Chelicerata</taxon>
        <taxon>Arachnida</taxon>
        <taxon>Araneae</taxon>
        <taxon>Araneomorphae</taxon>
        <taxon>Entelegynae</taxon>
        <taxon>Araneoidea</taxon>
        <taxon>Araneidae</taxon>
        <taxon>Caerostris</taxon>
    </lineage>
</organism>
<proteinExistence type="predicted"/>
<gene>
    <name evidence="1" type="ORF">CEXT_150171</name>
</gene>
<dbReference type="EMBL" id="BPLR01017931">
    <property type="protein sequence ID" value="GIY95547.1"/>
    <property type="molecule type" value="Genomic_DNA"/>
</dbReference>
<feature type="non-terminal residue" evidence="1">
    <location>
        <position position="1"/>
    </location>
</feature>
<accession>A0AAV4XKB9</accession>
<name>A0AAV4XKB9_CAEEX</name>
<sequence>NDKAWEPKSRLMMNEAPRLDQALCHHLAPAKQRNTKLPVKAL</sequence>
<keyword evidence="2" id="KW-1185">Reference proteome</keyword>